<dbReference type="InterPro" id="IPR001001">
    <property type="entry name" value="DNA_polIII_beta"/>
</dbReference>
<evidence type="ECO:0000256" key="1">
    <source>
        <dbReference type="ARBA" id="ARBA00004496"/>
    </source>
</evidence>
<proteinExistence type="inferred from homology"/>
<sequence length="378" mass="41891">MKFSIDRTKFINQTNNVQRAISSKTTIPILTGMKLDLAENGLTITGSNSDISITSFISKEDADNDLTIESLGSIVLPAKFFNEIIKKLPGDNFNLEVLDNNQTLITSGVSEFTINGLDANNYPHLPEVATENQLIFPTDLFKEVVNQTVIAVSNQESRPVLTGVNFIINADGLTSVATDSHRLAQRKIDITSDEEYNLIIPGKSLTELVRTISDSVKEISMSISENQVLFNFDNVMFYSRLLDGRYPETDRLIPDDSSTTLTFDSSNLLSSVERASLLSHESRNNVIKLVIKAADNKATLFGNSPEVGTVEEALDFKTLEGEDLDISFNPDYLKDALRSFGGNTEVEISFTSALHPFTIRPMENKDTFVQLITPVRTF</sequence>
<feature type="domain" description="DNA polymerase III beta sliding clamp N-terminal" evidence="11">
    <location>
        <begin position="1"/>
        <end position="126"/>
    </location>
</feature>
<dbReference type="PATRIC" id="fig|1007676.4.peg.1818"/>
<dbReference type="InterPro" id="IPR022635">
    <property type="entry name" value="DNA_polIII_beta_C"/>
</dbReference>
<dbReference type="AlphaFoldDB" id="A0A0H4QGW4"/>
<dbReference type="Gene3D" id="3.10.150.10">
    <property type="entry name" value="DNA Polymerase III, subunit A, domain 2"/>
    <property type="match status" value="1"/>
</dbReference>
<evidence type="ECO:0000256" key="4">
    <source>
        <dbReference type="ARBA" id="ARBA00022490"/>
    </source>
</evidence>
<accession>A0A0H4QGW4</accession>
<dbReference type="RefSeq" id="WP_048705140.1">
    <property type="nucleotide sequence ID" value="NZ_CP012034.1"/>
</dbReference>
<dbReference type="Pfam" id="PF02768">
    <property type="entry name" value="DNA_pol3_beta_3"/>
    <property type="match status" value="1"/>
</dbReference>
<reference evidence="15" key="1">
    <citation type="submission" date="2015-07" db="EMBL/GenBank/DDBJ databases">
        <title>Lactobacillus ginsenosidimutans/EMML 3141/ whole genome sequencing.</title>
        <authorList>
            <person name="Kim M.K."/>
            <person name="Im W.-T."/>
            <person name="Srinivasan S."/>
            <person name="Lee J.-J."/>
        </authorList>
    </citation>
    <scope>NUCLEOTIDE SEQUENCE [LARGE SCALE GENOMIC DNA]</scope>
    <source>
        <strain evidence="15">EMML 3041</strain>
    </source>
</reference>
<comment type="function">
    <text evidence="10">Confers DNA tethering and processivity to DNA polymerases and other proteins. Acts as a clamp, forming a ring around DNA (a reaction catalyzed by the clamp-loading complex) which diffuses in an ATP-independent manner freely and bidirectionally along dsDNA. Initially characterized for its ability to contact the catalytic subunit of DNA polymerase III (Pol III), a complex, multichain enzyme responsible for most of the replicative synthesis in bacteria; Pol III exhibits 3'-5' exonuclease proofreading activity. The beta chain is required for initiation of replication as well as for processivity of DNA replication.</text>
</comment>
<dbReference type="Pfam" id="PF02767">
    <property type="entry name" value="DNA_pol3_beta_2"/>
    <property type="match status" value="1"/>
</dbReference>
<dbReference type="SUPFAM" id="SSF55979">
    <property type="entry name" value="DNA clamp"/>
    <property type="match status" value="3"/>
</dbReference>
<feature type="domain" description="DNA polymerase III beta sliding clamp central" evidence="12">
    <location>
        <begin position="137"/>
        <end position="248"/>
    </location>
</feature>
<evidence type="ECO:0000256" key="8">
    <source>
        <dbReference type="ARBA" id="ARBA00022932"/>
    </source>
</evidence>
<dbReference type="GO" id="GO:0005737">
    <property type="term" value="C:cytoplasm"/>
    <property type="evidence" value="ECO:0007669"/>
    <property type="project" value="UniProtKB-SubCell"/>
</dbReference>
<evidence type="ECO:0000256" key="9">
    <source>
        <dbReference type="ARBA" id="ARBA00023125"/>
    </source>
</evidence>
<keyword evidence="4 10" id="KW-0963">Cytoplasm</keyword>
<evidence type="ECO:0000259" key="11">
    <source>
        <dbReference type="Pfam" id="PF00712"/>
    </source>
</evidence>
<comment type="subcellular location">
    <subcellularLocation>
        <location evidence="1 10">Cytoplasm</location>
    </subcellularLocation>
</comment>
<evidence type="ECO:0000256" key="2">
    <source>
        <dbReference type="ARBA" id="ARBA00010752"/>
    </source>
</evidence>
<gene>
    <name evidence="14" type="ORF">ABM34_08985</name>
</gene>
<dbReference type="InterPro" id="IPR022637">
    <property type="entry name" value="DNA_polIII_beta_cen"/>
</dbReference>
<dbReference type="STRING" id="1007676.ABM34_08985"/>
<evidence type="ECO:0000259" key="13">
    <source>
        <dbReference type="Pfam" id="PF02768"/>
    </source>
</evidence>
<evidence type="ECO:0000313" key="15">
    <source>
        <dbReference type="Proteomes" id="UP000036106"/>
    </source>
</evidence>
<dbReference type="InterPro" id="IPR022634">
    <property type="entry name" value="DNA_polIII_beta_N"/>
</dbReference>
<dbReference type="CDD" id="cd00140">
    <property type="entry name" value="beta_clamp"/>
    <property type="match status" value="1"/>
</dbReference>
<keyword evidence="5 10" id="KW-0808">Transferase</keyword>
<dbReference type="InterPro" id="IPR046938">
    <property type="entry name" value="DNA_clamp_sf"/>
</dbReference>
<dbReference type="GO" id="GO:0006271">
    <property type="term" value="P:DNA strand elongation involved in DNA replication"/>
    <property type="evidence" value="ECO:0007669"/>
    <property type="project" value="TreeGrafter"/>
</dbReference>
<evidence type="ECO:0000256" key="10">
    <source>
        <dbReference type="PIRNR" id="PIRNR000804"/>
    </source>
</evidence>
<evidence type="ECO:0000256" key="5">
    <source>
        <dbReference type="ARBA" id="ARBA00022679"/>
    </source>
</evidence>
<protein>
    <recommendedName>
        <fullName evidence="3 10">Beta sliding clamp</fullName>
    </recommendedName>
</protein>
<keyword evidence="8 10" id="KW-0239">DNA-directed DNA polymerase</keyword>
<keyword evidence="15" id="KW-1185">Reference proteome</keyword>
<dbReference type="PANTHER" id="PTHR30478">
    <property type="entry name" value="DNA POLYMERASE III SUBUNIT BETA"/>
    <property type="match status" value="1"/>
</dbReference>
<dbReference type="GO" id="GO:0003887">
    <property type="term" value="F:DNA-directed DNA polymerase activity"/>
    <property type="evidence" value="ECO:0007669"/>
    <property type="project" value="UniProtKB-UniRule"/>
</dbReference>
<dbReference type="Pfam" id="PF00712">
    <property type="entry name" value="DNA_pol3_beta"/>
    <property type="match status" value="1"/>
</dbReference>
<comment type="similarity">
    <text evidence="2 10">Belongs to the beta sliding clamp family.</text>
</comment>
<dbReference type="PANTHER" id="PTHR30478:SF0">
    <property type="entry name" value="BETA SLIDING CLAMP"/>
    <property type="match status" value="1"/>
</dbReference>
<dbReference type="NCBIfam" id="TIGR00663">
    <property type="entry name" value="dnan"/>
    <property type="match status" value="1"/>
</dbReference>
<keyword evidence="9" id="KW-0238">DNA-binding</keyword>
<evidence type="ECO:0000256" key="6">
    <source>
        <dbReference type="ARBA" id="ARBA00022695"/>
    </source>
</evidence>
<name>A0A0H4QGW4_9LACO</name>
<evidence type="ECO:0000256" key="7">
    <source>
        <dbReference type="ARBA" id="ARBA00022705"/>
    </source>
</evidence>
<evidence type="ECO:0000256" key="3">
    <source>
        <dbReference type="ARBA" id="ARBA00021035"/>
    </source>
</evidence>
<dbReference type="OrthoDB" id="8421503at2"/>
<dbReference type="PIRSF" id="PIRSF000804">
    <property type="entry name" value="DNA_pol_III_b"/>
    <property type="match status" value="1"/>
</dbReference>
<comment type="subunit">
    <text evidence="10">Forms a ring-shaped head-to-tail homodimer around DNA.</text>
</comment>
<keyword evidence="6 10" id="KW-0548">Nucleotidyltransferase</keyword>
<dbReference type="Gene3D" id="3.70.10.10">
    <property type="match status" value="1"/>
</dbReference>
<evidence type="ECO:0000259" key="12">
    <source>
        <dbReference type="Pfam" id="PF02767"/>
    </source>
</evidence>
<dbReference type="SMART" id="SM00480">
    <property type="entry name" value="POL3Bc"/>
    <property type="match status" value="1"/>
</dbReference>
<dbReference type="KEGG" id="lgn:ABM34_08985"/>
<evidence type="ECO:0000313" key="14">
    <source>
        <dbReference type="EMBL" id="AKP67649.1"/>
    </source>
</evidence>
<dbReference type="Proteomes" id="UP000036106">
    <property type="component" value="Chromosome"/>
</dbReference>
<dbReference type="GO" id="GO:0008408">
    <property type="term" value="F:3'-5' exonuclease activity"/>
    <property type="evidence" value="ECO:0007669"/>
    <property type="project" value="InterPro"/>
</dbReference>
<dbReference type="EMBL" id="CP012034">
    <property type="protein sequence ID" value="AKP67649.1"/>
    <property type="molecule type" value="Genomic_DNA"/>
</dbReference>
<dbReference type="GO" id="GO:0009360">
    <property type="term" value="C:DNA polymerase III complex"/>
    <property type="evidence" value="ECO:0007669"/>
    <property type="project" value="InterPro"/>
</dbReference>
<feature type="domain" description="DNA polymerase III beta sliding clamp C-terminal" evidence="13">
    <location>
        <begin position="251"/>
        <end position="376"/>
    </location>
</feature>
<dbReference type="GO" id="GO:0003677">
    <property type="term" value="F:DNA binding"/>
    <property type="evidence" value="ECO:0007669"/>
    <property type="project" value="UniProtKB-UniRule"/>
</dbReference>
<organism evidence="14 15">
    <name type="scientific">Companilactobacillus ginsenosidimutans</name>
    <dbReference type="NCBI Taxonomy" id="1007676"/>
    <lineage>
        <taxon>Bacteria</taxon>
        <taxon>Bacillati</taxon>
        <taxon>Bacillota</taxon>
        <taxon>Bacilli</taxon>
        <taxon>Lactobacillales</taxon>
        <taxon>Lactobacillaceae</taxon>
        <taxon>Companilactobacillus</taxon>
    </lineage>
</organism>
<keyword evidence="7 10" id="KW-0235">DNA replication</keyword>